<evidence type="ECO:0000256" key="6">
    <source>
        <dbReference type="SAM" id="MobiDB-lite"/>
    </source>
</evidence>
<feature type="transmembrane region" description="Helical" evidence="7">
    <location>
        <begin position="375"/>
        <end position="396"/>
    </location>
</feature>
<comment type="caution">
    <text evidence="8">The sequence shown here is derived from an EMBL/GenBank/DDBJ whole genome shotgun (WGS) entry which is preliminary data.</text>
</comment>
<keyword evidence="2" id="KW-0813">Transport</keyword>
<gene>
    <name evidence="8" type="ORF">GCM10009749_14530</name>
</gene>
<feature type="transmembrane region" description="Helical" evidence="7">
    <location>
        <begin position="234"/>
        <end position="254"/>
    </location>
</feature>
<feature type="transmembrane region" description="Helical" evidence="7">
    <location>
        <begin position="274"/>
        <end position="296"/>
    </location>
</feature>
<protein>
    <submittedName>
        <fullName evidence="8">Amino acid permease</fullName>
    </submittedName>
</protein>
<feature type="transmembrane region" description="Helical" evidence="7">
    <location>
        <begin position="86"/>
        <end position="107"/>
    </location>
</feature>
<organism evidence="8 9">
    <name type="scientific">Agromyces neolithicus</name>
    <dbReference type="NCBI Taxonomy" id="269420"/>
    <lineage>
        <taxon>Bacteria</taxon>
        <taxon>Bacillati</taxon>
        <taxon>Actinomycetota</taxon>
        <taxon>Actinomycetes</taxon>
        <taxon>Micrococcales</taxon>
        <taxon>Microbacteriaceae</taxon>
        <taxon>Agromyces</taxon>
    </lineage>
</organism>
<evidence type="ECO:0000256" key="1">
    <source>
        <dbReference type="ARBA" id="ARBA00004141"/>
    </source>
</evidence>
<feature type="transmembrane region" description="Helical" evidence="7">
    <location>
        <begin position="193"/>
        <end position="214"/>
    </location>
</feature>
<comment type="subcellular location">
    <subcellularLocation>
        <location evidence="1">Membrane</location>
        <topology evidence="1">Multi-pass membrane protein</topology>
    </subcellularLocation>
</comment>
<feature type="transmembrane region" description="Helical" evidence="7">
    <location>
        <begin position="168"/>
        <end position="186"/>
    </location>
</feature>
<evidence type="ECO:0000256" key="7">
    <source>
        <dbReference type="SAM" id="Phobius"/>
    </source>
</evidence>
<dbReference type="RefSeq" id="WP_344294949.1">
    <property type="nucleotide sequence ID" value="NZ_BAAANJ010000004.1"/>
</dbReference>
<feature type="transmembrane region" description="Helical" evidence="7">
    <location>
        <begin position="327"/>
        <end position="354"/>
    </location>
</feature>
<proteinExistence type="predicted"/>
<feature type="transmembrane region" description="Helical" evidence="7">
    <location>
        <begin position="53"/>
        <end position="74"/>
    </location>
</feature>
<keyword evidence="5 7" id="KW-0472">Membrane</keyword>
<evidence type="ECO:0000313" key="8">
    <source>
        <dbReference type="EMBL" id="GAA1807297.1"/>
    </source>
</evidence>
<name>A0ABN2M379_9MICO</name>
<keyword evidence="4 7" id="KW-1133">Transmembrane helix</keyword>
<feature type="transmembrane region" description="Helical" evidence="7">
    <location>
        <begin position="402"/>
        <end position="424"/>
    </location>
</feature>
<evidence type="ECO:0000313" key="9">
    <source>
        <dbReference type="Proteomes" id="UP001500002"/>
    </source>
</evidence>
<reference evidence="8 9" key="1">
    <citation type="journal article" date="2019" name="Int. J. Syst. Evol. Microbiol.">
        <title>The Global Catalogue of Microorganisms (GCM) 10K type strain sequencing project: providing services to taxonomists for standard genome sequencing and annotation.</title>
        <authorList>
            <consortium name="The Broad Institute Genomics Platform"/>
            <consortium name="The Broad Institute Genome Sequencing Center for Infectious Disease"/>
            <person name="Wu L."/>
            <person name="Ma J."/>
        </authorList>
    </citation>
    <scope>NUCLEOTIDE SEQUENCE [LARGE SCALE GENOMIC DNA]</scope>
    <source>
        <strain evidence="8 9">JCM 14322</strain>
    </source>
</reference>
<dbReference type="Gene3D" id="1.20.1740.10">
    <property type="entry name" value="Amino acid/polyamine transporter I"/>
    <property type="match status" value="1"/>
</dbReference>
<feature type="transmembrane region" description="Helical" evidence="7">
    <location>
        <begin position="474"/>
        <end position="493"/>
    </location>
</feature>
<evidence type="ECO:0000256" key="2">
    <source>
        <dbReference type="ARBA" id="ARBA00022448"/>
    </source>
</evidence>
<evidence type="ECO:0000256" key="5">
    <source>
        <dbReference type="ARBA" id="ARBA00023136"/>
    </source>
</evidence>
<sequence length="536" mass="56982">MLTLTVRSGGEREINDDRKGTMPVEPAKPSELGDGEHLSVLGYEDSFNRSMSLWANFALGFTYLSPLVGVYSLFALALTVGGPPSIWWIVIVGAGQLLVSLVFGEVVSQYPIHGGIYPWARRLWGRRYAWMAAWVYIWAMIVTITAVAEFGSGFAASLLGLEATPATTLWLTLGLLVIALAINLTGTKWLARVARIGLAAELIGVIGLGLYLLIFQRKQDFGIFFDTMGVEGDGSYLTAFVGAALAGLFLFYGFEACGDVAEEVENPARRIPKAMILTILVGGVSALFSFGGYVLAAPDLQAIVSGEDADPIPAILESTLGPVGAKVFLLVAITAFLSCVLSLQAAASRLLFSFARDGMIPGHRWLAKVSVRSKVPTNALIVACTVPALIAVLVWLNADLLVPVTAFAVLGIYVAFQMVVLASLRQRLRGWKPAGPFSLGRWGFTVNVAALVYGIFAMVLLATPGTSGNFVTDWIVLIGLVVVLVTGLAYLLLARPDRKSDAPEGDAVAVANEIRLRTGSVSAVGTADDATSPAPR</sequence>
<dbReference type="EMBL" id="BAAANJ010000004">
    <property type="protein sequence ID" value="GAA1807297.1"/>
    <property type="molecule type" value="Genomic_DNA"/>
</dbReference>
<dbReference type="Proteomes" id="UP001500002">
    <property type="component" value="Unassembled WGS sequence"/>
</dbReference>
<dbReference type="PANTHER" id="PTHR45649:SF26">
    <property type="entry name" value="OS04G0435100 PROTEIN"/>
    <property type="match status" value="1"/>
</dbReference>
<evidence type="ECO:0000256" key="4">
    <source>
        <dbReference type="ARBA" id="ARBA00022989"/>
    </source>
</evidence>
<dbReference type="InterPro" id="IPR002293">
    <property type="entry name" value="AA/rel_permease1"/>
</dbReference>
<evidence type="ECO:0000256" key="3">
    <source>
        <dbReference type="ARBA" id="ARBA00022692"/>
    </source>
</evidence>
<feature type="region of interest" description="Disordered" evidence="6">
    <location>
        <begin position="1"/>
        <end position="28"/>
    </location>
</feature>
<accession>A0ABN2M379</accession>
<keyword evidence="3 7" id="KW-0812">Transmembrane</keyword>
<dbReference type="PANTHER" id="PTHR45649">
    <property type="entry name" value="AMINO-ACID PERMEASE BAT1"/>
    <property type="match status" value="1"/>
</dbReference>
<feature type="transmembrane region" description="Helical" evidence="7">
    <location>
        <begin position="128"/>
        <end position="148"/>
    </location>
</feature>
<dbReference type="Pfam" id="PF13520">
    <property type="entry name" value="AA_permease_2"/>
    <property type="match status" value="1"/>
</dbReference>
<keyword evidence="9" id="KW-1185">Reference proteome</keyword>
<feature type="compositionally biased region" description="Basic and acidic residues" evidence="6">
    <location>
        <begin position="9"/>
        <end position="20"/>
    </location>
</feature>
<feature type="transmembrane region" description="Helical" evidence="7">
    <location>
        <begin position="444"/>
        <end position="462"/>
    </location>
</feature>
<dbReference type="PIRSF" id="PIRSF006060">
    <property type="entry name" value="AA_transporter"/>
    <property type="match status" value="1"/>
</dbReference>